<sequence>MRPVLIRLTAPAHGVHENVYAAESHLCAGRAMEHTADEILQERCGIAARSQTGVACGRYFVAQDKKWNKKSF</sequence>
<evidence type="ECO:0000313" key="2">
    <source>
        <dbReference type="Proteomes" id="UP000295301"/>
    </source>
</evidence>
<gene>
    <name evidence="1" type="ORF">E1832_03600</name>
</gene>
<dbReference type="AlphaFoldDB" id="A0A4R5VHD9"/>
<organism evidence="1 2">
    <name type="scientific">Antarcticimicrobium luteum</name>
    <dbReference type="NCBI Taxonomy" id="2547397"/>
    <lineage>
        <taxon>Bacteria</taxon>
        <taxon>Pseudomonadati</taxon>
        <taxon>Pseudomonadota</taxon>
        <taxon>Alphaproteobacteria</taxon>
        <taxon>Rhodobacterales</taxon>
        <taxon>Paracoccaceae</taxon>
        <taxon>Antarcticimicrobium</taxon>
    </lineage>
</organism>
<proteinExistence type="predicted"/>
<reference evidence="1 2" key="1">
    <citation type="submission" date="2019-03" db="EMBL/GenBank/DDBJ databases">
        <title>Ruegeria lutea sp. nov., a novel strain, isolated from marine sediment, the Masan Bay, South Korea.</title>
        <authorList>
            <person name="Kim J."/>
            <person name="Kim D.-Y."/>
            <person name="Lee S.-S."/>
        </authorList>
    </citation>
    <scope>NUCLEOTIDE SEQUENCE [LARGE SCALE GENOMIC DNA]</scope>
    <source>
        <strain evidence="1 2">318-1</strain>
    </source>
</reference>
<comment type="caution">
    <text evidence="1">The sequence shown here is derived from an EMBL/GenBank/DDBJ whole genome shotgun (WGS) entry which is preliminary data.</text>
</comment>
<name>A0A4R5VHD9_9RHOB</name>
<keyword evidence="2" id="KW-1185">Reference proteome</keyword>
<dbReference type="EMBL" id="SMUV01000047">
    <property type="protein sequence ID" value="TDK51391.1"/>
    <property type="molecule type" value="Genomic_DNA"/>
</dbReference>
<protein>
    <submittedName>
        <fullName evidence="1">Uncharacterized protein</fullName>
    </submittedName>
</protein>
<evidence type="ECO:0000313" key="1">
    <source>
        <dbReference type="EMBL" id="TDK51391.1"/>
    </source>
</evidence>
<dbReference type="Proteomes" id="UP000295301">
    <property type="component" value="Unassembled WGS sequence"/>
</dbReference>
<accession>A0A4R5VHD9</accession>
<dbReference type="RefSeq" id="WP_133358364.1">
    <property type="nucleotide sequence ID" value="NZ_SMUV01000047.1"/>
</dbReference>